<evidence type="ECO:0000256" key="1">
    <source>
        <dbReference type="ARBA" id="ARBA00038362"/>
    </source>
</evidence>
<dbReference type="OrthoDB" id="354304at2759"/>
<dbReference type="EMBL" id="BDDD01004081">
    <property type="protein sequence ID" value="GAV86884.1"/>
    <property type="molecule type" value="Genomic_DNA"/>
</dbReference>
<keyword evidence="5" id="KW-1185">Reference proteome</keyword>
<dbReference type="InterPro" id="IPR029033">
    <property type="entry name" value="His_PPase_superfam"/>
</dbReference>
<feature type="binding site" evidence="3">
    <location>
        <begin position="160"/>
        <end position="167"/>
    </location>
    <ligand>
        <name>substrate</name>
    </ligand>
</feature>
<dbReference type="InterPro" id="IPR013078">
    <property type="entry name" value="His_Pase_superF_clade-1"/>
</dbReference>
<feature type="active site" description="Tele-phosphohistidine intermediate" evidence="2">
    <location>
        <position position="161"/>
    </location>
</feature>
<evidence type="ECO:0000256" key="3">
    <source>
        <dbReference type="PIRSR" id="PIRSR613078-2"/>
    </source>
</evidence>
<evidence type="ECO:0000313" key="4">
    <source>
        <dbReference type="EMBL" id="GAV86884.1"/>
    </source>
</evidence>
<dbReference type="Pfam" id="PF00300">
    <property type="entry name" value="His_Phos_1"/>
    <property type="match status" value="1"/>
</dbReference>
<comment type="caution">
    <text evidence="4">The sequence shown here is derived from an EMBL/GenBank/DDBJ whole genome shotgun (WGS) entry which is preliminary data.</text>
</comment>
<feature type="non-terminal residue" evidence="4">
    <location>
        <position position="1"/>
    </location>
</feature>
<reference evidence="5" key="1">
    <citation type="submission" date="2016-04" db="EMBL/GenBank/DDBJ databases">
        <title>Cephalotus genome sequencing.</title>
        <authorList>
            <person name="Fukushima K."/>
            <person name="Hasebe M."/>
            <person name="Fang X."/>
        </authorList>
    </citation>
    <scope>NUCLEOTIDE SEQUENCE [LARGE SCALE GENOMIC DNA]</scope>
    <source>
        <strain evidence="5">cv. St1</strain>
    </source>
</reference>
<feature type="binding site" evidence="3">
    <location>
        <position position="211"/>
    </location>
    <ligand>
        <name>substrate</name>
    </ligand>
</feature>
<proteinExistence type="inferred from homology"/>
<dbReference type="Proteomes" id="UP000187406">
    <property type="component" value="Unassembled WGS sequence"/>
</dbReference>
<dbReference type="PANTHER" id="PTHR48100:SF34">
    <property type="entry name" value="PHOSPHOGLYCERATE MUTASE-LIKE PROTEIN 4"/>
    <property type="match status" value="1"/>
</dbReference>
<dbReference type="AlphaFoldDB" id="A0A1Q3D378"/>
<dbReference type="PANTHER" id="PTHR48100">
    <property type="entry name" value="BROAD-SPECIFICITY PHOSPHATASE YOR283W-RELATED"/>
    <property type="match status" value="1"/>
</dbReference>
<accession>A0A1Q3D378</accession>
<dbReference type="SUPFAM" id="SSF53254">
    <property type="entry name" value="Phosphoglycerate mutase-like"/>
    <property type="match status" value="1"/>
</dbReference>
<protein>
    <submittedName>
        <fullName evidence="4">His_Phos_1 domain-containing protein</fullName>
    </submittedName>
</protein>
<dbReference type="InterPro" id="IPR050275">
    <property type="entry name" value="PGM_Phosphatase"/>
</dbReference>
<dbReference type="InParanoid" id="A0A1Q3D378"/>
<evidence type="ECO:0000313" key="5">
    <source>
        <dbReference type="Proteomes" id="UP000187406"/>
    </source>
</evidence>
<dbReference type="SMART" id="SM00855">
    <property type="entry name" value="PGAM"/>
    <property type="match status" value="1"/>
</dbReference>
<gene>
    <name evidence="4" type="ORF">CFOL_v3_30310</name>
</gene>
<dbReference type="PROSITE" id="PS00175">
    <property type="entry name" value="PG_MUTASE"/>
    <property type="match status" value="1"/>
</dbReference>
<dbReference type="FunCoup" id="A0A1Q3D378">
    <property type="interactions" value="1172"/>
</dbReference>
<organism evidence="4 5">
    <name type="scientific">Cephalotus follicularis</name>
    <name type="common">Albany pitcher plant</name>
    <dbReference type="NCBI Taxonomy" id="3775"/>
    <lineage>
        <taxon>Eukaryota</taxon>
        <taxon>Viridiplantae</taxon>
        <taxon>Streptophyta</taxon>
        <taxon>Embryophyta</taxon>
        <taxon>Tracheophyta</taxon>
        <taxon>Spermatophyta</taxon>
        <taxon>Magnoliopsida</taxon>
        <taxon>eudicotyledons</taxon>
        <taxon>Gunneridae</taxon>
        <taxon>Pentapetalae</taxon>
        <taxon>rosids</taxon>
        <taxon>fabids</taxon>
        <taxon>Oxalidales</taxon>
        <taxon>Cephalotaceae</taxon>
        <taxon>Cephalotus</taxon>
    </lineage>
</organism>
<dbReference type="CDD" id="cd07067">
    <property type="entry name" value="HP_PGM_like"/>
    <property type="match status" value="1"/>
</dbReference>
<name>A0A1Q3D378_CEPFO</name>
<evidence type="ECO:0000256" key="2">
    <source>
        <dbReference type="PIRSR" id="PIRSR613078-1"/>
    </source>
</evidence>
<dbReference type="Gene3D" id="3.40.50.1240">
    <property type="entry name" value="Phosphoglycerate mutase-like"/>
    <property type="match status" value="1"/>
</dbReference>
<comment type="similarity">
    <text evidence="1">Belongs to the phosphoglycerate mutase family.</text>
</comment>
<dbReference type="GO" id="GO:0005829">
    <property type="term" value="C:cytosol"/>
    <property type="evidence" value="ECO:0007669"/>
    <property type="project" value="TreeGrafter"/>
</dbReference>
<feature type="active site" description="Proton donor/acceptor" evidence="2">
    <location>
        <position position="236"/>
    </location>
</feature>
<dbReference type="InterPro" id="IPR001345">
    <property type="entry name" value="PG/BPGM_mutase_AS"/>
</dbReference>
<dbReference type="GO" id="GO:0016791">
    <property type="term" value="F:phosphatase activity"/>
    <property type="evidence" value="ECO:0007669"/>
    <property type="project" value="TreeGrafter"/>
</dbReference>
<dbReference type="FunFam" id="3.40.50.1240:FF:000029">
    <property type="entry name" value="Phosphoglycerate mutase-like protein 4"/>
    <property type="match status" value="1"/>
</dbReference>
<sequence length="370" mass="41351">LVSLTVLREKVVFTFLKESASYTYQFKLFVDDNLLEIFDCLVEIILPCINEKTYLYYDSLCINGIVMTPIPPFLRTNCFLFIVIVIQYSTLHKKEPNVSLSSNKTTSLLKIPAPTKKNDTITRNGTFLTRRLLTHLVKSSESSPMSGSVDPSYTEIIVVRHGETEWNAIKRLQGQLDVELNDVGRQQAALTAGRLSREPKISAVYSSDLKRAFETAETIATSCGGLEVFKEPDLRERHLGDLQGLVLHEAAKLNTKSYKAFLSHKTSQDIPGGGESLDQLHDRCTSALERIHRKHKGERVVVVTHGGVIRALYKRACPNGMAAGKILNTSINIFHLLDEDRWIIKAWGDVSHLNQTGYLQSGFGGDRTSG</sequence>
<dbReference type="STRING" id="3775.A0A1Q3D378"/>